<protein>
    <recommendedName>
        <fullName evidence="4">DUF1192 domain-containing protein</fullName>
    </recommendedName>
</protein>
<dbReference type="KEGG" id="mbry:B1812_03065"/>
<keyword evidence="3" id="KW-1185">Reference proteome</keyword>
<dbReference type="AlphaFoldDB" id="A0A1W6MRK7"/>
<evidence type="ECO:0008006" key="4">
    <source>
        <dbReference type="Google" id="ProtNLM"/>
    </source>
</evidence>
<name>A0A1W6MRK7_9HYPH</name>
<gene>
    <name evidence="2" type="ORF">B1812_03065</name>
</gene>
<sequence length="63" mass="7059">MAEDPDEKPREKPEHKIGEKLDEVSVAELDARIALLREEIARLEAARDAKRAAQAAADAFFKK</sequence>
<evidence type="ECO:0000256" key="1">
    <source>
        <dbReference type="SAM" id="Coils"/>
    </source>
</evidence>
<dbReference type="Proteomes" id="UP000193978">
    <property type="component" value="Chromosome"/>
</dbReference>
<evidence type="ECO:0000313" key="3">
    <source>
        <dbReference type="Proteomes" id="UP000193978"/>
    </source>
</evidence>
<accession>A0A1W6MRK7</accession>
<dbReference type="EMBL" id="CP019948">
    <property type="protein sequence ID" value="ARN80233.1"/>
    <property type="molecule type" value="Genomic_DNA"/>
</dbReference>
<dbReference type="InterPro" id="IPR009579">
    <property type="entry name" value="DUF1192"/>
</dbReference>
<dbReference type="STRING" id="655015.B1812_03065"/>
<dbReference type="Pfam" id="PF06698">
    <property type="entry name" value="DUF1192"/>
    <property type="match status" value="1"/>
</dbReference>
<dbReference type="OrthoDB" id="7872350at2"/>
<feature type="coiled-coil region" evidence="1">
    <location>
        <begin position="26"/>
        <end position="56"/>
    </location>
</feature>
<keyword evidence="1" id="KW-0175">Coiled coil</keyword>
<dbReference type="RefSeq" id="WP_085770294.1">
    <property type="nucleotide sequence ID" value="NZ_AP027149.1"/>
</dbReference>
<proteinExistence type="predicted"/>
<organism evidence="2 3">
    <name type="scientific">Methylocystis bryophila</name>
    <dbReference type="NCBI Taxonomy" id="655015"/>
    <lineage>
        <taxon>Bacteria</taxon>
        <taxon>Pseudomonadati</taxon>
        <taxon>Pseudomonadota</taxon>
        <taxon>Alphaproteobacteria</taxon>
        <taxon>Hyphomicrobiales</taxon>
        <taxon>Methylocystaceae</taxon>
        <taxon>Methylocystis</taxon>
    </lineage>
</organism>
<evidence type="ECO:0000313" key="2">
    <source>
        <dbReference type="EMBL" id="ARN80233.1"/>
    </source>
</evidence>
<reference evidence="2 3" key="1">
    <citation type="submission" date="2017-02" db="EMBL/GenBank/DDBJ databases">
        <authorList>
            <person name="Peterson S.W."/>
        </authorList>
    </citation>
    <scope>NUCLEOTIDE SEQUENCE [LARGE SCALE GENOMIC DNA]</scope>
    <source>
        <strain evidence="2 3">S285</strain>
    </source>
</reference>